<comment type="caution">
    <text evidence="9">The sequence shown here is derived from an EMBL/GenBank/DDBJ whole genome shotgun (WGS) entry which is preliminary data.</text>
</comment>
<dbReference type="PANTHER" id="PTHR30572:SF4">
    <property type="entry name" value="ABC TRANSPORTER PERMEASE YTRF"/>
    <property type="match status" value="1"/>
</dbReference>
<dbReference type="GO" id="GO:0005886">
    <property type="term" value="C:plasma membrane"/>
    <property type="evidence" value="ECO:0007669"/>
    <property type="project" value="UniProtKB-SubCell"/>
</dbReference>
<feature type="transmembrane region" description="Helical" evidence="7">
    <location>
        <begin position="975"/>
        <end position="999"/>
    </location>
</feature>
<proteinExistence type="inferred from homology"/>
<keyword evidence="3 7" id="KW-0812">Transmembrane</keyword>
<feature type="domain" description="ABC3 transporter permease C-terminal" evidence="8">
    <location>
        <begin position="300"/>
        <end position="413"/>
    </location>
</feature>
<dbReference type="InterPro" id="IPR003838">
    <property type="entry name" value="ABC3_permease_C"/>
</dbReference>
<feature type="transmembrane region" description="Helical" evidence="7">
    <location>
        <begin position="430"/>
        <end position="449"/>
    </location>
</feature>
<evidence type="ECO:0000256" key="5">
    <source>
        <dbReference type="ARBA" id="ARBA00023136"/>
    </source>
</evidence>
<evidence type="ECO:0000313" key="9">
    <source>
        <dbReference type="EMBL" id="RMI37924.1"/>
    </source>
</evidence>
<keyword evidence="10" id="KW-1185">Reference proteome</keyword>
<evidence type="ECO:0000256" key="7">
    <source>
        <dbReference type="SAM" id="Phobius"/>
    </source>
</evidence>
<comment type="similarity">
    <text evidence="6">Belongs to the ABC-4 integral membrane protein family.</text>
</comment>
<name>A0A3M2LKD3_9ACTN</name>
<feature type="domain" description="ABC3 transporter permease C-terminal" evidence="8">
    <location>
        <begin position="982"/>
        <end position="1099"/>
    </location>
</feature>
<feature type="transmembrane region" description="Helical" evidence="7">
    <location>
        <begin position="338"/>
        <end position="361"/>
    </location>
</feature>
<reference evidence="9 10" key="1">
    <citation type="submission" date="2018-10" db="EMBL/GenBank/DDBJ databases">
        <title>Isolation from soil.</title>
        <authorList>
            <person name="Hu J."/>
        </authorList>
    </citation>
    <scope>NUCLEOTIDE SEQUENCE [LARGE SCALE GENOMIC DNA]</scope>
    <source>
        <strain evidence="9 10">NEAU-Ht49</strain>
    </source>
</reference>
<evidence type="ECO:0000256" key="2">
    <source>
        <dbReference type="ARBA" id="ARBA00022475"/>
    </source>
</evidence>
<feature type="transmembrane region" description="Helical" evidence="7">
    <location>
        <begin position="295"/>
        <end position="317"/>
    </location>
</feature>
<organism evidence="9 10">
    <name type="scientific">Actinomadura harenae</name>
    <dbReference type="NCBI Taxonomy" id="2483351"/>
    <lineage>
        <taxon>Bacteria</taxon>
        <taxon>Bacillati</taxon>
        <taxon>Actinomycetota</taxon>
        <taxon>Actinomycetes</taxon>
        <taxon>Streptosporangiales</taxon>
        <taxon>Thermomonosporaceae</taxon>
        <taxon>Actinomadura</taxon>
    </lineage>
</organism>
<feature type="transmembrane region" description="Helical" evidence="7">
    <location>
        <begin position="1069"/>
        <end position="1097"/>
    </location>
</feature>
<dbReference type="Proteomes" id="UP000282674">
    <property type="component" value="Unassembled WGS sequence"/>
</dbReference>
<dbReference type="AlphaFoldDB" id="A0A3M2LKD3"/>
<comment type="subcellular location">
    <subcellularLocation>
        <location evidence="1">Cell membrane</location>
        <topology evidence="1">Multi-pass membrane protein</topology>
    </subcellularLocation>
</comment>
<evidence type="ECO:0000256" key="4">
    <source>
        <dbReference type="ARBA" id="ARBA00022989"/>
    </source>
</evidence>
<dbReference type="GO" id="GO:0022857">
    <property type="term" value="F:transmembrane transporter activity"/>
    <property type="evidence" value="ECO:0007669"/>
    <property type="project" value="TreeGrafter"/>
</dbReference>
<evidence type="ECO:0000313" key="10">
    <source>
        <dbReference type="Proteomes" id="UP000282674"/>
    </source>
</evidence>
<dbReference type="EMBL" id="RFFG01000096">
    <property type="protein sequence ID" value="RMI37924.1"/>
    <property type="molecule type" value="Genomic_DNA"/>
</dbReference>
<sequence>MWHPGLVLRRMASDRTLVLAACATALFATTVLAALVGYAGAVTRDGLHRTLAQNAQIGAAVVVTVLPGQGAETSRQLDQALRRTYGNIPYRLETTARSDSYTLPGQERAQHPELTKFATFTGIDQHARLTAGRWPAATGDDTAEAVLPNSAARQMKLKPGAVFTVHGRVDKASAIKVRLVGTFDVRTKDDYLWHRDPLVTTGAEQQNYTTYGPLVLTPAVYQARFSAAGGDVTWFVRNDLSHLDVSGLKALGQRMEDSTTALRKYGDGTTFAVSSDLPQLADQLSSAVLVARSTMFVPVLQLILLAGYAWLLVARLLADHRRTELALMRTRGAGMRQLAGITAAEGFAVVVPGLLLGPLLADPLLKLAGHAPAVRASGVRLSAGSPGTLWTVAGVAAIAFVAAVTVPTLRAVKGTFVETEAAISRGRRGAWAGTGADLALLLVAGLGVWQLTRYGSTPRASGAGGIDPFIVSGPALALLAGGVLMLRLVPVTSRAAERFTTRGRGLAPALGARQVARRPLRYAGPALLLVLAMAVGVLSATTMSTWQRSQKDQADFRASADLRVTEPPGDVALGALGRGARYATLPGVQDAVPVARRTASYGNADAVLLAADTKTLGKVLRVSPELTRSLKLGALAAARPATHLVPLPGSPTRLALDLRLTSQGAAQGLPTGIYLGPWDPNASTYEVTAILTDARGATYTVDLSGLKADGKAQTATVDLAPLAGPQGALSYPVALRGLRWSDPANPNHGPMTFELLGVRGDGPGSGPAALPQGSNWDQWWDDGTGPGARSAPLSAQQKPGVLLTTTIRPSAPVGDPPSMPTARTTMLVAHGDAPNHDYQPTGSEPSLPVVPGVIDRSLAERANAKVGDTVELHLGNGRQRVHVTGIVRALPGLESGASGALVDLPTLSDVWEAAGAASDTAANPDEWWLSVKDERTAPAVATLKNRQGWGDVAADRIQLRQDLKNAPLAASLQGALLLGFGAALAFTLIAFIVNAAVAVRERSREFTVLRALGLNQRQVSGMLAVEQAILVGLGLFGGLALGLVVAKLVVPHIVLTVQAAPPYPPASLAVPWVAVLGLAAGVAVMLGLVLMAVIRVLRKRGLGGDLRAGEDR</sequence>
<dbReference type="PANTHER" id="PTHR30572">
    <property type="entry name" value="MEMBRANE COMPONENT OF TRANSPORTER-RELATED"/>
    <property type="match status" value="1"/>
</dbReference>
<keyword evidence="4 7" id="KW-1133">Transmembrane helix</keyword>
<protein>
    <submittedName>
        <fullName evidence="9">ABC transporter permease</fullName>
    </submittedName>
</protein>
<evidence type="ECO:0000256" key="6">
    <source>
        <dbReference type="ARBA" id="ARBA00038076"/>
    </source>
</evidence>
<keyword evidence="2" id="KW-1003">Cell membrane</keyword>
<evidence type="ECO:0000256" key="3">
    <source>
        <dbReference type="ARBA" id="ARBA00022692"/>
    </source>
</evidence>
<dbReference type="Pfam" id="PF02687">
    <property type="entry name" value="FtsX"/>
    <property type="match status" value="2"/>
</dbReference>
<evidence type="ECO:0000259" key="8">
    <source>
        <dbReference type="Pfam" id="PF02687"/>
    </source>
</evidence>
<accession>A0A3M2LKD3</accession>
<keyword evidence="5 7" id="KW-0472">Membrane</keyword>
<feature type="transmembrane region" description="Helical" evidence="7">
    <location>
        <begin position="1020"/>
        <end position="1049"/>
    </location>
</feature>
<feature type="transmembrane region" description="Helical" evidence="7">
    <location>
        <begin position="389"/>
        <end position="409"/>
    </location>
</feature>
<evidence type="ECO:0000256" key="1">
    <source>
        <dbReference type="ARBA" id="ARBA00004651"/>
    </source>
</evidence>
<feature type="transmembrane region" description="Helical" evidence="7">
    <location>
        <begin position="469"/>
        <end position="489"/>
    </location>
</feature>
<dbReference type="InterPro" id="IPR050250">
    <property type="entry name" value="Macrolide_Exporter_MacB"/>
</dbReference>
<gene>
    <name evidence="9" type="ORF">EBO15_34530</name>
</gene>
<feature type="transmembrane region" description="Helical" evidence="7">
    <location>
        <begin position="526"/>
        <end position="546"/>
    </location>
</feature>